<protein>
    <submittedName>
        <fullName evidence="1">Uncharacterized protein</fullName>
    </submittedName>
</protein>
<sequence>INMLKWFGTLTLKCANCGNDNTYELSDWYEEQVARKSLDLPMEQPLLNT</sequence>
<reference evidence="1" key="1">
    <citation type="journal article" date="2015" name="Nature">
        <title>Complex archaea that bridge the gap between prokaryotes and eukaryotes.</title>
        <authorList>
            <person name="Spang A."/>
            <person name="Saw J.H."/>
            <person name="Jorgensen S.L."/>
            <person name="Zaremba-Niedzwiedzka K."/>
            <person name="Martijn J."/>
            <person name="Lind A.E."/>
            <person name="van Eijk R."/>
            <person name="Schleper C."/>
            <person name="Guy L."/>
            <person name="Ettema T.J."/>
        </authorList>
    </citation>
    <scope>NUCLEOTIDE SEQUENCE</scope>
</reference>
<evidence type="ECO:0000313" key="1">
    <source>
        <dbReference type="EMBL" id="KKM88105.1"/>
    </source>
</evidence>
<gene>
    <name evidence="1" type="ORF">LCGC14_1262030</name>
</gene>
<accession>A0A0F9NH40</accession>
<comment type="caution">
    <text evidence="1">The sequence shown here is derived from an EMBL/GenBank/DDBJ whole genome shotgun (WGS) entry which is preliminary data.</text>
</comment>
<dbReference type="EMBL" id="LAZR01007007">
    <property type="protein sequence ID" value="KKM88105.1"/>
    <property type="molecule type" value="Genomic_DNA"/>
</dbReference>
<feature type="non-terminal residue" evidence="1">
    <location>
        <position position="1"/>
    </location>
</feature>
<proteinExistence type="predicted"/>
<dbReference type="AlphaFoldDB" id="A0A0F9NH40"/>
<organism evidence="1">
    <name type="scientific">marine sediment metagenome</name>
    <dbReference type="NCBI Taxonomy" id="412755"/>
    <lineage>
        <taxon>unclassified sequences</taxon>
        <taxon>metagenomes</taxon>
        <taxon>ecological metagenomes</taxon>
    </lineage>
</organism>
<name>A0A0F9NH40_9ZZZZ</name>